<name>A0A3E0AHB0_9CHLR</name>
<keyword evidence="2" id="KW-1185">Reference proteome</keyword>
<gene>
    <name evidence="1" type="ORF">DFR64_0917</name>
</gene>
<dbReference type="EMBL" id="QUMS01000001">
    <property type="protein sequence ID" value="REG11045.1"/>
    <property type="molecule type" value="Genomic_DNA"/>
</dbReference>
<dbReference type="InterPro" id="IPR027417">
    <property type="entry name" value="P-loop_NTPase"/>
</dbReference>
<dbReference type="RefSeq" id="WP_126440460.1">
    <property type="nucleotide sequence ID" value="NZ_AP018437.1"/>
</dbReference>
<comment type="caution">
    <text evidence="1">The sequence shown here is derived from an EMBL/GenBank/DDBJ whole genome shotgun (WGS) entry which is preliminary data.</text>
</comment>
<evidence type="ECO:0000313" key="1">
    <source>
        <dbReference type="EMBL" id="REG11045.1"/>
    </source>
</evidence>
<dbReference type="AlphaFoldDB" id="A0A3E0AHB0"/>
<organism evidence="1 2">
    <name type="scientific">Pelolinea submarina</name>
    <dbReference type="NCBI Taxonomy" id="913107"/>
    <lineage>
        <taxon>Bacteria</taxon>
        <taxon>Bacillati</taxon>
        <taxon>Chloroflexota</taxon>
        <taxon>Anaerolineae</taxon>
        <taxon>Anaerolineales</taxon>
        <taxon>Anaerolineaceae</taxon>
        <taxon>Pelolinea</taxon>
    </lineage>
</organism>
<dbReference type="OrthoDB" id="166342at2"/>
<dbReference type="Gene3D" id="3.40.50.300">
    <property type="entry name" value="P-loop containing nucleotide triphosphate hydrolases"/>
    <property type="match status" value="1"/>
</dbReference>
<evidence type="ECO:0000313" key="2">
    <source>
        <dbReference type="Proteomes" id="UP000256388"/>
    </source>
</evidence>
<accession>A0A3E0AHB0</accession>
<dbReference type="Proteomes" id="UP000256388">
    <property type="component" value="Unassembled WGS sequence"/>
</dbReference>
<reference evidence="1 2" key="1">
    <citation type="submission" date="2018-08" db="EMBL/GenBank/DDBJ databases">
        <title>Genomic Encyclopedia of Type Strains, Phase IV (KMG-IV): sequencing the most valuable type-strain genomes for metagenomic binning, comparative biology and taxonomic classification.</title>
        <authorList>
            <person name="Goeker M."/>
        </authorList>
    </citation>
    <scope>NUCLEOTIDE SEQUENCE [LARGE SCALE GENOMIC DNA]</scope>
    <source>
        <strain evidence="1 2">DSM 23923</strain>
    </source>
</reference>
<sequence>MNISLQEITLNQLVVLAFPRYRVRDIFALMADSAQRSPIRVIDGGNLFNVLTLNRAIRRKNNRVEEVLGRIYISRAFTCFQMEAMLHNLSDYRCPIFILDLLYTFYDESVDDGQSRRLMTDAIRHLTQASASSPVLVCIFPPAKADKRPFLMQMLLESANSVWQPEARPAAPQQPGLWE</sequence>
<protein>
    <submittedName>
        <fullName evidence="1">Uncharacterized protein</fullName>
    </submittedName>
</protein>
<proteinExistence type="predicted"/>